<reference evidence="3" key="1">
    <citation type="journal article" date="2014" name="Int. J. Syst. Evol. Microbiol.">
        <title>Complete genome sequence of Corynebacterium casei LMG S-19264T (=DSM 44701T), isolated from a smear-ripened cheese.</title>
        <authorList>
            <consortium name="US DOE Joint Genome Institute (JGI-PGF)"/>
            <person name="Walter F."/>
            <person name="Albersmeier A."/>
            <person name="Kalinowski J."/>
            <person name="Ruckert C."/>
        </authorList>
    </citation>
    <scope>NUCLEOTIDE SEQUENCE</scope>
    <source>
        <strain evidence="3">JCM 19831</strain>
    </source>
</reference>
<sequence length="296" mass="30423">MRLVLLHGIGSRRQLWRPVLPALEARFDVLAADLPGFGTAPPLGAAPQPGAAPPHGAASRPGAAPPLDDAPRPGAAPPFDDAPQPGTAQTLVDLPSPAGYLAALADWVEDLAGEPCHVAGSSMGGGVALELGRRGFARSVTAFSPIGFWGPLSRRWCQASVTAARVMARTLRPALPGLSATSAGRIALYGLFFGHPSRVDPAEGVADAAALAAAPGFAAARASFAHHRFADPGALPAIPVTIAWGTRDAILPAYQSRRAQRLLPSARHVRLAGCGHLPFADAPERCADLITTTTTA</sequence>
<evidence type="ECO:0000313" key="4">
    <source>
        <dbReference type="Proteomes" id="UP000642070"/>
    </source>
</evidence>
<feature type="region of interest" description="Disordered" evidence="1">
    <location>
        <begin position="40"/>
        <end position="91"/>
    </location>
</feature>
<evidence type="ECO:0000256" key="1">
    <source>
        <dbReference type="SAM" id="MobiDB-lite"/>
    </source>
</evidence>
<comment type="caution">
    <text evidence="3">The sequence shown here is derived from an EMBL/GenBank/DDBJ whole genome shotgun (WGS) entry which is preliminary data.</text>
</comment>
<reference evidence="3" key="2">
    <citation type="submission" date="2020-09" db="EMBL/GenBank/DDBJ databases">
        <authorList>
            <person name="Sun Q."/>
            <person name="Ohkuma M."/>
        </authorList>
    </citation>
    <scope>NUCLEOTIDE SEQUENCE</scope>
    <source>
        <strain evidence="3">JCM 19831</strain>
    </source>
</reference>
<dbReference type="InterPro" id="IPR000073">
    <property type="entry name" value="AB_hydrolase_1"/>
</dbReference>
<feature type="compositionally biased region" description="Low complexity" evidence="1">
    <location>
        <begin position="40"/>
        <end position="66"/>
    </location>
</feature>
<evidence type="ECO:0000313" key="3">
    <source>
        <dbReference type="EMBL" id="GGM05976.1"/>
    </source>
</evidence>
<dbReference type="AlphaFoldDB" id="A0A917T2J4"/>
<accession>A0A917T2J4</accession>
<dbReference type="Pfam" id="PF12697">
    <property type="entry name" value="Abhydrolase_6"/>
    <property type="match status" value="1"/>
</dbReference>
<dbReference type="RefSeq" id="WP_190247912.1">
    <property type="nucleotide sequence ID" value="NZ_BMPI01000002.1"/>
</dbReference>
<dbReference type="PANTHER" id="PTHR43689">
    <property type="entry name" value="HYDROLASE"/>
    <property type="match status" value="1"/>
</dbReference>
<keyword evidence="3" id="KW-0378">Hydrolase</keyword>
<organism evidence="3 4">
    <name type="scientific">Dactylosporangium sucinum</name>
    <dbReference type="NCBI Taxonomy" id="1424081"/>
    <lineage>
        <taxon>Bacteria</taxon>
        <taxon>Bacillati</taxon>
        <taxon>Actinomycetota</taxon>
        <taxon>Actinomycetes</taxon>
        <taxon>Micromonosporales</taxon>
        <taxon>Micromonosporaceae</taxon>
        <taxon>Dactylosporangium</taxon>
    </lineage>
</organism>
<dbReference type="InterPro" id="IPR029058">
    <property type="entry name" value="AB_hydrolase_fold"/>
</dbReference>
<dbReference type="GO" id="GO:0016787">
    <property type="term" value="F:hydrolase activity"/>
    <property type="evidence" value="ECO:0007669"/>
    <property type="project" value="UniProtKB-KW"/>
</dbReference>
<dbReference type="SUPFAM" id="SSF53474">
    <property type="entry name" value="alpha/beta-Hydrolases"/>
    <property type="match status" value="1"/>
</dbReference>
<name>A0A917T2J4_9ACTN</name>
<dbReference type="EMBL" id="BMPI01000002">
    <property type="protein sequence ID" value="GGM05976.1"/>
    <property type="molecule type" value="Genomic_DNA"/>
</dbReference>
<dbReference type="PANTHER" id="PTHR43689:SF8">
    <property type="entry name" value="ALPHA_BETA-HYDROLASES SUPERFAMILY PROTEIN"/>
    <property type="match status" value="1"/>
</dbReference>
<dbReference type="Gene3D" id="3.40.50.1820">
    <property type="entry name" value="alpha/beta hydrolase"/>
    <property type="match status" value="1"/>
</dbReference>
<protein>
    <submittedName>
        <fullName evidence="3">Hydrolase</fullName>
    </submittedName>
</protein>
<gene>
    <name evidence="3" type="ORF">GCM10007977_003910</name>
</gene>
<feature type="domain" description="AB hydrolase-1" evidence="2">
    <location>
        <begin position="3"/>
        <end position="288"/>
    </location>
</feature>
<dbReference type="Proteomes" id="UP000642070">
    <property type="component" value="Unassembled WGS sequence"/>
</dbReference>
<evidence type="ECO:0000259" key="2">
    <source>
        <dbReference type="Pfam" id="PF12697"/>
    </source>
</evidence>
<keyword evidence="4" id="KW-1185">Reference proteome</keyword>
<proteinExistence type="predicted"/>